<gene>
    <name evidence="1" type="ORF">J2S08_004276</name>
</gene>
<protein>
    <submittedName>
        <fullName evidence="1">Cof subfamily protein (Haloacid dehalogenase superfamily)</fullName>
    </submittedName>
</protein>
<dbReference type="PANTHER" id="PTHR10000">
    <property type="entry name" value="PHOSPHOSERINE PHOSPHATASE"/>
    <property type="match status" value="1"/>
</dbReference>
<dbReference type="EMBL" id="JAUSTT010000042">
    <property type="protein sequence ID" value="MDQ0178371.1"/>
    <property type="molecule type" value="Genomic_DNA"/>
</dbReference>
<dbReference type="InterPro" id="IPR006379">
    <property type="entry name" value="HAD-SF_hydro_IIB"/>
</dbReference>
<dbReference type="SFLD" id="SFLDS00003">
    <property type="entry name" value="Haloacid_Dehalogenase"/>
    <property type="match status" value="1"/>
</dbReference>
<dbReference type="SFLD" id="SFLDG01140">
    <property type="entry name" value="C2.B:_Phosphomannomutase_and_P"/>
    <property type="match status" value="1"/>
</dbReference>
<dbReference type="SFLD" id="SFLDG01144">
    <property type="entry name" value="C2.B.4:_PGP_Like"/>
    <property type="match status" value="1"/>
</dbReference>
<reference evidence="1 2" key="1">
    <citation type="submission" date="2023-07" db="EMBL/GenBank/DDBJ databases">
        <title>Genomic Encyclopedia of Type Strains, Phase IV (KMG-IV): sequencing the most valuable type-strain genomes for metagenomic binning, comparative biology and taxonomic classification.</title>
        <authorList>
            <person name="Goeker M."/>
        </authorList>
    </citation>
    <scope>NUCLEOTIDE SEQUENCE [LARGE SCALE GENOMIC DNA]</scope>
    <source>
        <strain evidence="1 2">DSM 23837</strain>
    </source>
</reference>
<proteinExistence type="predicted"/>
<dbReference type="Gene3D" id="3.30.1240.10">
    <property type="match status" value="1"/>
</dbReference>
<evidence type="ECO:0000313" key="1">
    <source>
        <dbReference type="EMBL" id="MDQ0178371.1"/>
    </source>
</evidence>
<dbReference type="RefSeq" id="WP_307233138.1">
    <property type="nucleotide sequence ID" value="NZ_JAUSTT010000042.1"/>
</dbReference>
<accession>A0ABT9WYK5</accession>
<dbReference type="Proteomes" id="UP001223586">
    <property type="component" value="Unassembled WGS sequence"/>
</dbReference>
<dbReference type="Gene3D" id="3.40.50.1000">
    <property type="entry name" value="HAD superfamily/HAD-like"/>
    <property type="match status" value="1"/>
</dbReference>
<keyword evidence="2" id="KW-1185">Reference proteome</keyword>
<comment type="caution">
    <text evidence="1">The sequence shown here is derived from an EMBL/GenBank/DDBJ whole genome shotgun (WGS) entry which is preliminary data.</text>
</comment>
<dbReference type="InterPro" id="IPR000150">
    <property type="entry name" value="Cof"/>
</dbReference>
<dbReference type="SUPFAM" id="SSF56784">
    <property type="entry name" value="HAD-like"/>
    <property type="match status" value="1"/>
</dbReference>
<dbReference type="PANTHER" id="PTHR10000:SF55">
    <property type="entry name" value="5-AMINO-6-(5-PHOSPHO-D-RIBITYLAMINO)URACIL PHOSPHATASE YCSE"/>
    <property type="match status" value="1"/>
</dbReference>
<name>A0ABT9WYK5_9BACI</name>
<dbReference type="NCBIfam" id="TIGR01484">
    <property type="entry name" value="HAD-SF-IIB"/>
    <property type="match status" value="1"/>
</dbReference>
<evidence type="ECO:0000313" key="2">
    <source>
        <dbReference type="Proteomes" id="UP001223586"/>
    </source>
</evidence>
<dbReference type="InterPro" id="IPR023214">
    <property type="entry name" value="HAD_sf"/>
</dbReference>
<dbReference type="Pfam" id="PF08282">
    <property type="entry name" value="Hydrolase_3"/>
    <property type="match status" value="1"/>
</dbReference>
<dbReference type="NCBIfam" id="TIGR00099">
    <property type="entry name" value="Cof-subfamily"/>
    <property type="match status" value="1"/>
</dbReference>
<dbReference type="InterPro" id="IPR036412">
    <property type="entry name" value="HAD-like_sf"/>
</dbReference>
<dbReference type="CDD" id="cd07516">
    <property type="entry name" value="HAD_Pase"/>
    <property type="match status" value="1"/>
</dbReference>
<organism evidence="1 2">
    <name type="scientific">Bacillus chungangensis</name>
    <dbReference type="NCBI Taxonomy" id="587633"/>
    <lineage>
        <taxon>Bacteria</taxon>
        <taxon>Bacillati</taxon>
        <taxon>Bacillota</taxon>
        <taxon>Bacilli</taxon>
        <taxon>Bacillales</taxon>
        <taxon>Bacillaceae</taxon>
        <taxon>Bacillus</taxon>
    </lineage>
</organism>
<sequence length="290" mass="31927">MIKCIATDMDGTLLNGKMEISMLNRQAIKEAQEKGIEVVIATGRLYEEARSILSQAGLDCPIISSNGAEVRQQDGSVTSAVAFERKRAKTVVDLLNHEQIYMELYTNEGGYTIDIEKGIDVIVDLYLSEKFSESEEDVRNVAQTRFTKGTIKRLNHFAEVLEDDNQMIYKMIAFCLDKVFLAEVRAQLEQIDGIVVSSSGGNNLEITAKGAEKGIALQRFTKEKGIDLAETMAIGDHFNDLSMLTLVGRPVAMGNAEDAVKSVCTNITATNEEDGVGKAIYEAMNLQVNR</sequence>